<dbReference type="EMBL" id="JFHU01000231">
    <property type="protein sequence ID" value="EXX85346.1"/>
    <property type="molecule type" value="Genomic_DNA"/>
</dbReference>
<gene>
    <name evidence="2" type="ORF">BG53_08805</name>
</gene>
<accession>A0A9W5RZ51</accession>
<feature type="non-terminal residue" evidence="2">
    <location>
        <position position="178"/>
    </location>
</feature>
<dbReference type="AlphaFoldDB" id="A0A9W5RZ51"/>
<dbReference type="PANTHER" id="PTHR11895:SF151">
    <property type="entry name" value="GLUTAMYL-TRNA(GLN) AMIDOTRANSFERASE SUBUNIT A"/>
    <property type="match status" value="1"/>
</dbReference>
<dbReference type="Gene3D" id="3.90.1300.10">
    <property type="entry name" value="Amidase signature (AS) domain"/>
    <property type="match status" value="1"/>
</dbReference>
<feature type="domain" description="Amidase" evidence="1">
    <location>
        <begin position="24"/>
        <end position="178"/>
    </location>
</feature>
<evidence type="ECO:0000313" key="3">
    <source>
        <dbReference type="Proteomes" id="UP000053750"/>
    </source>
</evidence>
<dbReference type="InterPro" id="IPR023631">
    <property type="entry name" value="Amidase_dom"/>
</dbReference>
<organism evidence="2 3">
    <name type="scientific">Paenibacillus darwinianus</name>
    <dbReference type="NCBI Taxonomy" id="1380763"/>
    <lineage>
        <taxon>Bacteria</taxon>
        <taxon>Bacillati</taxon>
        <taxon>Bacillota</taxon>
        <taxon>Bacilli</taxon>
        <taxon>Bacillales</taxon>
        <taxon>Paenibacillaceae</taxon>
        <taxon>Paenibacillus</taxon>
    </lineage>
</organism>
<proteinExistence type="predicted"/>
<dbReference type="InterPro" id="IPR036928">
    <property type="entry name" value="AS_sf"/>
</dbReference>
<name>A0A9W5RZ51_9BACL</name>
<comment type="caution">
    <text evidence="2">The sequence shown here is derived from an EMBL/GenBank/DDBJ whole genome shotgun (WGS) entry which is preliminary data.</text>
</comment>
<evidence type="ECO:0000259" key="1">
    <source>
        <dbReference type="Pfam" id="PF01425"/>
    </source>
</evidence>
<dbReference type="Proteomes" id="UP000053750">
    <property type="component" value="Unassembled WGS sequence"/>
</dbReference>
<evidence type="ECO:0000313" key="2">
    <source>
        <dbReference type="EMBL" id="EXX85346.1"/>
    </source>
</evidence>
<dbReference type="SUPFAM" id="SSF75304">
    <property type="entry name" value="Amidase signature (AS) enzymes"/>
    <property type="match status" value="1"/>
</dbReference>
<dbReference type="RefSeq" id="WP_036584393.1">
    <property type="nucleotide sequence ID" value="NZ_KK082299.1"/>
</dbReference>
<dbReference type="PANTHER" id="PTHR11895">
    <property type="entry name" value="TRANSAMIDASE"/>
    <property type="match status" value="1"/>
</dbReference>
<reference evidence="2 3" key="1">
    <citation type="submission" date="2014-02" db="EMBL/GenBank/DDBJ databases">
        <title>Genome sequence of Paenibacillus darwinianus reveals adaptive mechanisms for survival in Antarctic soils.</title>
        <authorList>
            <person name="Dsouza M."/>
            <person name="Taylor M.W."/>
            <person name="Turner S.J."/>
            <person name="Aislabie J."/>
        </authorList>
    </citation>
    <scope>NUCLEOTIDE SEQUENCE [LARGE SCALE GENOMIC DNA]</scope>
    <source>
        <strain evidence="2 3">CE1</strain>
    </source>
</reference>
<keyword evidence="3" id="KW-1185">Reference proteome</keyword>
<protein>
    <recommendedName>
        <fullName evidence="1">Amidase domain-containing protein</fullName>
    </recommendedName>
</protein>
<dbReference type="InterPro" id="IPR000120">
    <property type="entry name" value="Amidase"/>
</dbReference>
<sequence>MAAFDMRLQDLHNQLNNKQLTVTDLVDESYRRIAETEPKVRAFITLDEENARKQAAELDKTLQAGGDRGLLFGLPAGIKDNIVTEGLLTTCASQFLRNYNPIFDATVTKKLKAAQSVTIGKLNMDEFAMGGSNENSGFHPSYNPWNTERVPGGSSGGSAATVAARQVYFALGSDTGGS</sequence>
<dbReference type="GO" id="GO:0003824">
    <property type="term" value="F:catalytic activity"/>
    <property type="evidence" value="ECO:0007669"/>
    <property type="project" value="InterPro"/>
</dbReference>
<dbReference type="Pfam" id="PF01425">
    <property type="entry name" value="Amidase"/>
    <property type="match status" value="1"/>
</dbReference>